<protein>
    <submittedName>
        <fullName evidence="2">Uncharacterized protein</fullName>
    </submittedName>
</protein>
<gene>
    <name evidence="2" type="ORF">A2161_04810</name>
</gene>
<dbReference type="EMBL" id="MGDD01000304">
    <property type="protein sequence ID" value="OGL42826.1"/>
    <property type="molecule type" value="Genomic_DNA"/>
</dbReference>
<organism evidence="2 3">
    <name type="scientific">Candidatus Schekmanbacteria bacterium RBG_13_48_7</name>
    <dbReference type="NCBI Taxonomy" id="1817878"/>
    <lineage>
        <taxon>Bacteria</taxon>
        <taxon>Candidatus Schekmaniibacteriota</taxon>
    </lineage>
</organism>
<reference evidence="2 3" key="1">
    <citation type="journal article" date="2016" name="Nat. Commun.">
        <title>Thousands of microbial genomes shed light on interconnected biogeochemical processes in an aquifer system.</title>
        <authorList>
            <person name="Anantharaman K."/>
            <person name="Brown C.T."/>
            <person name="Hug L.A."/>
            <person name="Sharon I."/>
            <person name="Castelle C.J."/>
            <person name="Probst A.J."/>
            <person name="Thomas B.C."/>
            <person name="Singh A."/>
            <person name="Wilkins M.J."/>
            <person name="Karaoz U."/>
            <person name="Brodie E.L."/>
            <person name="Williams K.H."/>
            <person name="Hubbard S.S."/>
            <person name="Banfield J.F."/>
        </authorList>
    </citation>
    <scope>NUCLEOTIDE SEQUENCE [LARGE SCALE GENOMIC DNA]</scope>
</reference>
<keyword evidence="1" id="KW-0812">Transmembrane</keyword>
<evidence type="ECO:0000313" key="2">
    <source>
        <dbReference type="EMBL" id="OGL42826.1"/>
    </source>
</evidence>
<keyword evidence="1" id="KW-0472">Membrane</keyword>
<evidence type="ECO:0000256" key="1">
    <source>
        <dbReference type="SAM" id="Phobius"/>
    </source>
</evidence>
<name>A0A1F7RMM7_9BACT</name>
<dbReference type="AlphaFoldDB" id="A0A1F7RMM7"/>
<proteinExistence type="predicted"/>
<feature type="transmembrane region" description="Helical" evidence="1">
    <location>
        <begin position="21"/>
        <end position="44"/>
    </location>
</feature>
<comment type="caution">
    <text evidence="2">The sequence shown here is derived from an EMBL/GenBank/DDBJ whole genome shotgun (WGS) entry which is preliminary data.</text>
</comment>
<feature type="transmembrane region" description="Helical" evidence="1">
    <location>
        <begin position="216"/>
        <end position="237"/>
    </location>
</feature>
<dbReference type="Proteomes" id="UP000179266">
    <property type="component" value="Unassembled WGS sequence"/>
</dbReference>
<evidence type="ECO:0000313" key="3">
    <source>
        <dbReference type="Proteomes" id="UP000179266"/>
    </source>
</evidence>
<keyword evidence="1" id="KW-1133">Transmembrane helix</keyword>
<sequence>MINESTGNNFHSRDIRSLENLVAIVILFFFIAASIWIVFFRSYYICDVNVSLAYLRKPLKEIIGNDLIEQTFISHVPNLGKFDILPGTFHRRNNSSLHIEISDDVTKKVIRELIIMNSDLQDTQFYSVDFTPIKESNNRSYRISIKSPDGRAGNAVTLWYSPENIYDEGSLRTSFKVVEGDLFFRTGYRVDFDEWFGTLINKTAQGRHSSILGNPMFYIILFFIFVLLMLILSIMLAKFCLRF</sequence>
<accession>A0A1F7RMM7</accession>